<feature type="domain" description="Malectin" evidence="1">
    <location>
        <begin position="1231"/>
        <end position="1360"/>
    </location>
</feature>
<dbReference type="Gene3D" id="2.60.40.10">
    <property type="entry name" value="Immunoglobulins"/>
    <property type="match status" value="2"/>
</dbReference>
<dbReference type="NCBIfam" id="TIGR03804">
    <property type="entry name" value="para_beta_helix"/>
    <property type="match status" value="1"/>
</dbReference>
<dbReference type="InterPro" id="IPR006626">
    <property type="entry name" value="PbH1"/>
</dbReference>
<dbReference type="Pfam" id="PF13229">
    <property type="entry name" value="Beta_helix"/>
    <property type="match status" value="1"/>
</dbReference>
<dbReference type="Pfam" id="PF18962">
    <property type="entry name" value="Por_Secre_tail"/>
    <property type="match status" value="1"/>
</dbReference>
<evidence type="ECO:0000313" key="5">
    <source>
        <dbReference type="Proteomes" id="UP000199403"/>
    </source>
</evidence>
<dbReference type="PANTHER" id="PTHR36453:SF1">
    <property type="entry name" value="RIGHT HANDED BETA HELIX DOMAIN-CONTAINING PROTEIN"/>
    <property type="match status" value="1"/>
</dbReference>
<dbReference type="NCBIfam" id="TIGR04183">
    <property type="entry name" value="Por_Secre_tail"/>
    <property type="match status" value="1"/>
</dbReference>
<feature type="domain" description="Secretion system C-terminal sorting" evidence="3">
    <location>
        <begin position="1584"/>
        <end position="1660"/>
    </location>
</feature>
<evidence type="ECO:0000313" key="4">
    <source>
        <dbReference type="EMBL" id="SEJ69011.1"/>
    </source>
</evidence>
<evidence type="ECO:0000259" key="1">
    <source>
        <dbReference type="Pfam" id="PF11721"/>
    </source>
</evidence>
<dbReference type="SUPFAM" id="SSF49785">
    <property type="entry name" value="Galactose-binding domain-like"/>
    <property type="match status" value="3"/>
</dbReference>
<dbReference type="Gene3D" id="2.60.120.430">
    <property type="entry name" value="Galactose-binding lectin"/>
    <property type="match status" value="3"/>
</dbReference>
<proteinExistence type="predicted"/>
<evidence type="ECO:0000259" key="3">
    <source>
        <dbReference type="Pfam" id="PF18962"/>
    </source>
</evidence>
<dbReference type="InterPro" id="IPR012334">
    <property type="entry name" value="Pectin_lyas_fold"/>
</dbReference>
<keyword evidence="5" id="KW-1185">Reference proteome</keyword>
<dbReference type="Pfam" id="PF11721">
    <property type="entry name" value="Malectin"/>
    <property type="match status" value="3"/>
</dbReference>
<dbReference type="SUPFAM" id="SSF51126">
    <property type="entry name" value="Pectin lyase-like"/>
    <property type="match status" value="1"/>
</dbReference>
<dbReference type="Gene3D" id="2.160.20.10">
    <property type="entry name" value="Single-stranded right-handed beta-helix, Pectin lyase-like"/>
    <property type="match status" value="2"/>
</dbReference>
<organism evidence="4 5">
    <name type="scientific">Cyclobacterium xiamenense</name>
    <dbReference type="NCBI Taxonomy" id="1297121"/>
    <lineage>
        <taxon>Bacteria</taxon>
        <taxon>Pseudomonadati</taxon>
        <taxon>Bacteroidota</taxon>
        <taxon>Cytophagia</taxon>
        <taxon>Cytophagales</taxon>
        <taxon>Cyclobacteriaceae</taxon>
        <taxon>Cyclobacterium</taxon>
    </lineage>
</organism>
<feature type="domain" description="Malectin" evidence="1">
    <location>
        <begin position="1388"/>
        <end position="1536"/>
    </location>
</feature>
<dbReference type="Gene3D" id="2.60.120.260">
    <property type="entry name" value="Galactose-binding domain-like"/>
    <property type="match status" value="1"/>
</dbReference>
<protein>
    <submittedName>
        <fullName evidence="4">Por secretion system C-terminal sorting domain-containing protein</fullName>
    </submittedName>
</protein>
<dbReference type="InterPro" id="IPR013783">
    <property type="entry name" value="Ig-like_fold"/>
</dbReference>
<dbReference type="InterPro" id="IPR008979">
    <property type="entry name" value="Galactose-bd-like_sf"/>
</dbReference>
<dbReference type="InterPro" id="IPR022441">
    <property type="entry name" value="Para_beta_helix_rpt-2"/>
</dbReference>
<dbReference type="InterPro" id="IPR011050">
    <property type="entry name" value="Pectin_lyase_fold/virulence"/>
</dbReference>
<dbReference type="InterPro" id="IPR039448">
    <property type="entry name" value="Beta_helix"/>
</dbReference>
<dbReference type="InterPro" id="IPR021720">
    <property type="entry name" value="Malectin_dom"/>
</dbReference>
<dbReference type="Proteomes" id="UP000199403">
    <property type="component" value="Unassembled WGS sequence"/>
</dbReference>
<dbReference type="OrthoDB" id="976933at2"/>
<reference evidence="5" key="1">
    <citation type="submission" date="2016-10" db="EMBL/GenBank/DDBJ databases">
        <authorList>
            <person name="Varghese N."/>
            <person name="Submissions S."/>
        </authorList>
    </citation>
    <scope>NUCLEOTIDE SEQUENCE [LARGE SCALE GENOMIC DNA]</scope>
    <source>
        <strain evidence="5">IBRC-M 10761</strain>
    </source>
</reference>
<dbReference type="PANTHER" id="PTHR36453">
    <property type="entry name" value="SECRETED PROTEIN-RELATED"/>
    <property type="match status" value="1"/>
</dbReference>
<evidence type="ECO:0000259" key="2">
    <source>
        <dbReference type="Pfam" id="PF13229"/>
    </source>
</evidence>
<dbReference type="Pfam" id="PF17957">
    <property type="entry name" value="Big_7"/>
    <property type="match status" value="1"/>
</dbReference>
<dbReference type="SMART" id="SM00710">
    <property type="entry name" value="PbH1"/>
    <property type="match status" value="9"/>
</dbReference>
<dbReference type="EMBL" id="FNZH01000008">
    <property type="protein sequence ID" value="SEJ69011.1"/>
    <property type="molecule type" value="Genomic_DNA"/>
</dbReference>
<feature type="domain" description="Right handed beta helix" evidence="2">
    <location>
        <begin position="298"/>
        <end position="395"/>
    </location>
</feature>
<gene>
    <name evidence="4" type="ORF">SAMN05192553_108129</name>
</gene>
<name>A0A1H7ATN8_9BACT</name>
<sequence length="1663" mass="183330">MNIPSKNIKKKNNRIIVKNIISEIMKTRVVLIAIFSFLVITAASAADYHFSSERGDDSRSVAQAQNPDTPWKSIEKLNAVFPSLQPGDKVLLRRGETFFGTIVMSSSGTSSSPITIGAYGSGANPVITGMVTLSNWKSLGNGIYEAGHAQLKNKPTTLVAFNDRDREMGRYPNTDSGNKGYLTYERTSWNSITDNELSSWPNWTGAEVVIRKIYWILDRHKITSHSGNTINYATNNETTYQPKADFGYFIQNHIRTLDQLGEWYYDVSAAKLKMFFGNESPASHSVQIAALDFLLTQVRRVDHVVIENLHFRGANSHAIELKTGNNVAIKNSKIEMVGVNGIYAHGSYRLLLEGNEVADVHNSAIELNSCDDAVIRNNYIRNIQLFPGMGKSGEGNGFGIFSPNDNNLIEGNRIINSGYIGIRFGGNNTMVKNNFINHFNKTKNDGGGIYVYTGDNNQTFYNRKVIGNIILNGQGVVEGTNIRSALAKPQSEGIYLDDNTTGVEVAYNTVANISSKGIYLHNARKNHIHHNTVYNSTYQLFFRNDNMGDDIRENVIENNIFFTQNGAQNNLNASSIKNDIGQMASFNNNVYASPMTDNFRIITKHNMGTSSEVTKVLDLDGWKALYGKDGGSKIHPVSIPAFEVNGTVGNNKYDNEGFDSHANYVTAKNARTSWVSNSKLDKGALRVTGSGSFEFNLSVGKVVEGANYLVRFSGIANKSFAGKLYFRERSSPWRTVSAVNTVEFSTERTEYEILLNPAVSSAETALMFKFDNVSSADFQLDNLSVYEADLQLADPEEKIFFAYNETNSEKTVSLPGEFVDMDNKPYSGSIKIAPFRSVILIKTSSEKVSQPAPIQEARVIIPEYGSGMIEGDDVPITLQVDEGRELEVEKVNYYYCEKLIATETESPLDCTWENIPFGSHYLYAEAVDLYGRTVFSDSVAIQVKKQNILPVITLTEPLAATEIGVGENLVVSGSAIDLDGEVMKVDLMVNGNSVASTTTSPFEFTWNSTQEGTFALALQAKDNETGTALSDEVQIVVRAKDAPVDVTPVDNTGSTETTEEEVPAYSLFVNLGTQKQIVYGGIDFEGEQAVTNLISGKTYTFSNTKFQEPLFQTERNGSNFTLAIPVPNGTYTVKTYHNELFFGHSGPSATAGRRVFDIQLEGTTVKDNLDLFKANNNQPLELTFESIEVRDGKLDLGLIASVNRGTISGLAIISETGTESMVTELVPVMRLNAGSSRTVQYETQEFVSDVNLGYFGSSSTYTNTSASTQPLFQTERNAQVLNYSIPLPNGSYTIKTYHNELWFGKGGPSAKAGNRVFDFFLENTLVKDGFDIFVENNNQPTVLTFENIEVKDGVLSLSMVASENRASLSGLAIFTETTVVEAGTDHVFFMNTGGGSDEQLNGDLYIAEENNEVYYNSPSYRFENSRASQEPLFQSERNGEKLAYAIPVPNGTYTVLTLHNELWFGHAGPSAAAGRRIFDLALEGQVVKKDFDIFVEGNNAPTLLSFENITVTDGVLNLDLNAKENRASISGIAIIGNNAKNAIEGGNLRGYREMFSRGYKEMFGRGYKEMDVYAPNTEQNNASIFPNPARDKATLVLDQEIGQGRVLIHNMSGQLASQYELDWIRTSGNQFTIPLDNLAQGMYLISVSNDQTIVSQKRLIVNP</sequence>
<dbReference type="STRING" id="1416801.SAMN05192553_108129"/>
<dbReference type="InterPro" id="IPR026444">
    <property type="entry name" value="Secre_tail"/>
</dbReference>
<accession>A0A1H7ATN8</accession>
<feature type="domain" description="Malectin" evidence="1">
    <location>
        <begin position="1068"/>
        <end position="1202"/>
    </location>
</feature>